<dbReference type="PANTHER" id="PTHR37292">
    <property type="entry name" value="VNG6097C"/>
    <property type="match status" value="1"/>
</dbReference>
<dbReference type="EMBL" id="BAAAQF010000023">
    <property type="protein sequence ID" value="GAA1691374.1"/>
    <property type="molecule type" value="Genomic_DNA"/>
</dbReference>
<sequence>MLESPHMRLYKDTTYSVHHLVEDIRNGRLALPELQRPFVWNTTQVRNLFDSMYRGYPVGYLLFWATGADSSRRGIGENDAERAAQLIIDGQQRTTAIYAVLTGREVLKKDYTRTRITIAFRPTDATFEVANAATRNDPEFVNDISRVFAPGYDHFSETTAFIARLVEHREVSVDEQGRIARALHQLQDLAKADFKVIELSASAGVEEVSEIFVRINSAGTELNRSDFLLTLMSVYWEEGRRDLERFCADTRVPRIDGQPSPFNWHLHPKPVALLRADFALAFRRARLESVYTLLSGRDMPEGPERAKRIDEQFRRLSEAQDKVLNLLHWHEFLQCLELAGFRGQKMITSDNAVVFAYVMWLIGRIDFKLPIDRLRHLVARWFFMAHTTSRYSGSFETQVERDLSQISGLKTGDAEGFENLLGRLIDERMTSDWWTVTLPGDLETSASRSPVLSAYIAALNILDADALLSKVKVRSRLDPSIKARKGIERHHLFPQNYLKSTLKVQETRKINQIANMALVEWADNIAVSDRPPAEYWPTQVQANRLSQADLDRHVYWHALPEGWTDMPYGDFLAQRRRLMAGVVKDAFERLAKDDYLAVYPEPTGTVPETTDDLADLIAEGLVVPGESLLNETDQVQVTVLADGRLDLDGAVYDGPDDAARVAAGAARDAWTYWSVESPGDGVQTLDSLRQGV</sequence>
<gene>
    <name evidence="3" type="ORF">GCM10009830_43910</name>
</gene>
<protein>
    <submittedName>
        <fullName evidence="3">DUF262 domain-containing protein</fullName>
    </submittedName>
</protein>
<dbReference type="InterPro" id="IPR004919">
    <property type="entry name" value="GmrSD_N"/>
</dbReference>
<reference evidence="3 4" key="1">
    <citation type="journal article" date="2019" name="Int. J. Syst. Evol. Microbiol.">
        <title>The Global Catalogue of Microorganisms (GCM) 10K type strain sequencing project: providing services to taxonomists for standard genome sequencing and annotation.</title>
        <authorList>
            <consortium name="The Broad Institute Genomics Platform"/>
            <consortium name="The Broad Institute Genome Sequencing Center for Infectious Disease"/>
            <person name="Wu L."/>
            <person name="Ma J."/>
        </authorList>
    </citation>
    <scope>NUCLEOTIDE SEQUENCE [LARGE SCALE GENOMIC DNA]</scope>
    <source>
        <strain evidence="3 4">JCM 16001</strain>
    </source>
</reference>
<organism evidence="3 4">
    <name type="scientific">Glycomyces endophyticus</name>
    <dbReference type="NCBI Taxonomy" id="480996"/>
    <lineage>
        <taxon>Bacteria</taxon>
        <taxon>Bacillati</taxon>
        <taxon>Actinomycetota</taxon>
        <taxon>Actinomycetes</taxon>
        <taxon>Glycomycetales</taxon>
        <taxon>Glycomycetaceae</taxon>
        <taxon>Glycomyces</taxon>
    </lineage>
</organism>
<keyword evidence="4" id="KW-1185">Reference proteome</keyword>
<dbReference type="Pfam" id="PF18755">
    <property type="entry name" value="RAMA"/>
    <property type="match status" value="1"/>
</dbReference>
<dbReference type="Proteomes" id="UP001499851">
    <property type="component" value="Unassembled WGS sequence"/>
</dbReference>
<feature type="domain" description="GmrSD restriction endonucleases N-terminal" evidence="1">
    <location>
        <begin position="18"/>
        <end position="229"/>
    </location>
</feature>
<accession>A0ABN2HPQ8</accession>
<feature type="domain" description="RAMA" evidence="2">
    <location>
        <begin position="612"/>
        <end position="690"/>
    </location>
</feature>
<evidence type="ECO:0000313" key="3">
    <source>
        <dbReference type="EMBL" id="GAA1691374.1"/>
    </source>
</evidence>
<dbReference type="Pfam" id="PF03235">
    <property type="entry name" value="GmrSD_N"/>
    <property type="match status" value="1"/>
</dbReference>
<proteinExistence type="predicted"/>
<evidence type="ECO:0000313" key="4">
    <source>
        <dbReference type="Proteomes" id="UP001499851"/>
    </source>
</evidence>
<comment type="caution">
    <text evidence="3">The sequence shown here is derived from an EMBL/GenBank/DDBJ whole genome shotgun (WGS) entry which is preliminary data.</text>
</comment>
<dbReference type="PANTHER" id="PTHR37292:SF2">
    <property type="entry name" value="DUF262 DOMAIN-CONTAINING PROTEIN"/>
    <property type="match status" value="1"/>
</dbReference>
<evidence type="ECO:0000259" key="1">
    <source>
        <dbReference type="Pfam" id="PF03235"/>
    </source>
</evidence>
<dbReference type="InterPro" id="IPR040843">
    <property type="entry name" value="RAMA"/>
</dbReference>
<name>A0ABN2HPQ8_9ACTN</name>
<evidence type="ECO:0000259" key="2">
    <source>
        <dbReference type="Pfam" id="PF18755"/>
    </source>
</evidence>